<feature type="domain" description="HMA" evidence="16">
    <location>
        <begin position="51"/>
        <end position="117"/>
    </location>
</feature>
<dbReference type="AlphaFoldDB" id="A0A4Q7VNM1"/>
<evidence type="ECO:0000256" key="3">
    <source>
        <dbReference type="ARBA" id="ARBA00022448"/>
    </source>
</evidence>
<evidence type="ECO:0000256" key="5">
    <source>
        <dbReference type="ARBA" id="ARBA00022553"/>
    </source>
</evidence>
<dbReference type="InterPro" id="IPR059000">
    <property type="entry name" value="ATPase_P-type_domA"/>
</dbReference>
<evidence type="ECO:0000256" key="7">
    <source>
        <dbReference type="ARBA" id="ARBA00022723"/>
    </source>
</evidence>
<evidence type="ECO:0000313" key="17">
    <source>
        <dbReference type="EMBL" id="RZT97971.1"/>
    </source>
</evidence>
<dbReference type="InterPro" id="IPR036412">
    <property type="entry name" value="HAD-like_sf"/>
</dbReference>
<dbReference type="PANTHER" id="PTHR43520:SF5">
    <property type="entry name" value="CATION-TRANSPORTING P-TYPE ATPASE-RELATED"/>
    <property type="match status" value="1"/>
</dbReference>
<keyword evidence="9 15" id="KW-0067">ATP-binding</keyword>
<dbReference type="Gene3D" id="3.40.50.1000">
    <property type="entry name" value="HAD superfamily/HAD-like"/>
    <property type="match status" value="1"/>
</dbReference>
<dbReference type="NCBIfam" id="TIGR01525">
    <property type="entry name" value="ATPase-IB_hvy"/>
    <property type="match status" value="1"/>
</dbReference>
<dbReference type="NCBIfam" id="TIGR01494">
    <property type="entry name" value="ATPase_P-type"/>
    <property type="match status" value="2"/>
</dbReference>
<evidence type="ECO:0000256" key="9">
    <source>
        <dbReference type="ARBA" id="ARBA00022840"/>
    </source>
</evidence>
<comment type="similarity">
    <text evidence="2 15">Belongs to the cation transport ATPase (P-type) (TC 3.A.3) family. Type IB subfamily.</text>
</comment>
<proteinExistence type="inferred from homology"/>
<keyword evidence="5" id="KW-0597">Phosphoprotein</keyword>
<feature type="transmembrane region" description="Helical" evidence="15">
    <location>
        <begin position="236"/>
        <end position="254"/>
    </location>
</feature>
<evidence type="ECO:0000256" key="15">
    <source>
        <dbReference type="RuleBase" id="RU362081"/>
    </source>
</evidence>
<dbReference type="Gene3D" id="3.30.70.100">
    <property type="match status" value="1"/>
</dbReference>
<evidence type="ECO:0000256" key="1">
    <source>
        <dbReference type="ARBA" id="ARBA00004651"/>
    </source>
</evidence>
<keyword evidence="8 15" id="KW-0547">Nucleotide-binding</keyword>
<dbReference type="NCBIfam" id="TIGR01512">
    <property type="entry name" value="ATPase-IB2_Cd"/>
    <property type="match status" value="1"/>
</dbReference>
<dbReference type="SUPFAM" id="SSF56784">
    <property type="entry name" value="HAD-like"/>
    <property type="match status" value="1"/>
</dbReference>
<dbReference type="RefSeq" id="WP_130432294.1">
    <property type="nucleotide sequence ID" value="NZ_SHKP01000006.1"/>
</dbReference>
<dbReference type="Pfam" id="PF00403">
    <property type="entry name" value="HMA"/>
    <property type="match status" value="1"/>
</dbReference>
<evidence type="ECO:0000256" key="12">
    <source>
        <dbReference type="ARBA" id="ARBA00022989"/>
    </source>
</evidence>
<dbReference type="SUPFAM" id="SSF81653">
    <property type="entry name" value="Calcium ATPase, transduction domain A"/>
    <property type="match status" value="1"/>
</dbReference>
<dbReference type="InterPro" id="IPR023298">
    <property type="entry name" value="ATPase_P-typ_TM_dom_sf"/>
</dbReference>
<dbReference type="Gene3D" id="2.70.150.10">
    <property type="entry name" value="Calcium-transporting ATPase, cytoplasmic transduction domain A"/>
    <property type="match status" value="1"/>
</dbReference>
<dbReference type="Gene3D" id="3.40.1110.10">
    <property type="entry name" value="Calcium-transporting ATPase, cytoplasmic domain N"/>
    <property type="match status" value="1"/>
</dbReference>
<dbReference type="Proteomes" id="UP000293671">
    <property type="component" value="Unassembled WGS sequence"/>
</dbReference>
<keyword evidence="11" id="KW-1278">Translocase</keyword>
<keyword evidence="10" id="KW-0460">Magnesium</keyword>
<keyword evidence="4 15" id="KW-1003">Cell membrane</keyword>
<dbReference type="GO" id="GO:0005886">
    <property type="term" value="C:plasma membrane"/>
    <property type="evidence" value="ECO:0007669"/>
    <property type="project" value="UniProtKB-SubCell"/>
</dbReference>
<keyword evidence="13" id="KW-0406">Ion transport</keyword>
<sequence length="774" mass="81745">MSAAISSPISPVQPTPASLALDARAATALDDDLALAECTEWRERADGTREAQTLFALGGLHCAACAGIIEAALRQEPGVGAVQVNAARERALVRWDPQRTGAAALIEAVRRAGYSAHPAHAEAVLEAQRRAERDALWRLFVAAFCMMQVMMVAAPSYLATRAEIGAEFDQLLRWAGWVMSLPVLMFSATPFFSGAWRALRAGRIGMDLPVALAIVITFVASTGATFAPGGAFGDDVWFDSLTMFVTFLLAGRWLEQRLRGRSRRALDVLLRRLPDSVERESDDGRFSLVPVLRLRVGDRVRVAAGQLVPGDGVVLEGESALDEALLSGESRPVERRVGDAVVAGSLNLAAPLLMRVERLGADTRQQQIADLVDRAGLARPPTLRLADRIAGPFMAVVLLLALAAFIGWQRIDPTQALAVAVAVLVVSCPCALAIAAPTGLLAAATELARRGVLVQRLDAIETLAAIDVAAFDKTGTLSDERLALARVVPEQGAPLAAAAALARQSRHPLAQALAASVDADATAWTELREQPGAGLEAADAQGRRWRLGSASFVGADDDSDPGRPALYFAAVTPGATGSAWRFEFDEVPRAGADALVAALRADGVRVQVLSGDRAGAVEVLARRVGADAWQASATPQDKRLAVEREQAEGRRVLVVGDGLNDAPVVAQADVSIALGHGAALTQLRADLVVLGSRLPEIAAARRLARRTRQLMRQNLAWAVIYNLLALPLALAGLLAPWAAGLGMALSSLLVVGNSLRLLSSPRMDSDRTPATTSG</sequence>
<keyword evidence="3" id="KW-0813">Transport</keyword>
<accession>A0A4Q7VNM1</accession>
<dbReference type="Gene3D" id="1.20.1110.10">
    <property type="entry name" value="Calcium-transporting ATPase, transmembrane domain"/>
    <property type="match status" value="1"/>
</dbReference>
<evidence type="ECO:0000256" key="2">
    <source>
        <dbReference type="ARBA" id="ARBA00006024"/>
    </source>
</evidence>
<evidence type="ECO:0000256" key="6">
    <source>
        <dbReference type="ARBA" id="ARBA00022692"/>
    </source>
</evidence>
<feature type="transmembrane region" description="Helical" evidence="15">
    <location>
        <begin position="417"/>
        <end position="443"/>
    </location>
</feature>
<comment type="subcellular location">
    <subcellularLocation>
        <location evidence="1">Cell membrane</location>
        <topology evidence="1">Multi-pass membrane protein</topology>
    </subcellularLocation>
</comment>
<dbReference type="Pfam" id="PF00702">
    <property type="entry name" value="Hydrolase"/>
    <property type="match status" value="1"/>
</dbReference>
<dbReference type="GO" id="GO:0016887">
    <property type="term" value="F:ATP hydrolysis activity"/>
    <property type="evidence" value="ECO:0007669"/>
    <property type="project" value="InterPro"/>
</dbReference>
<evidence type="ECO:0000256" key="8">
    <source>
        <dbReference type="ARBA" id="ARBA00022741"/>
    </source>
</evidence>
<dbReference type="Pfam" id="PF00122">
    <property type="entry name" value="E1-E2_ATPase"/>
    <property type="match status" value="1"/>
</dbReference>
<evidence type="ECO:0000256" key="4">
    <source>
        <dbReference type="ARBA" id="ARBA00022475"/>
    </source>
</evidence>
<name>A0A4Q7VNM1_9BURK</name>
<dbReference type="OrthoDB" id="8552908at2"/>
<dbReference type="InterPro" id="IPR027256">
    <property type="entry name" value="P-typ_ATPase_IB"/>
</dbReference>
<dbReference type="InterPro" id="IPR023214">
    <property type="entry name" value="HAD_sf"/>
</dbReference>
<evidence type="ECO:0000313" key="18">
    <source>
        <dbReference type="Proteomes" id="UP000293671"/>
    </source>
</evidence>
<dbReference type="EMBL" id="SHKP01000006">
    <property type="protein sequence ID" value="RZT97971.1"/>
    <property type="molecule type" value="Genomic_DNA"/>
</dbReference>
<keyword evidence="14 15" id="KW-0472">Membrane</keyword>
<feature type="transmembrane region" description="Helical" evidence="15">
    <location>
        <begin position="715"/>
        <end position="735"/>
    </location>
</feature>
<dbReference type="GO" id="GO:0055070">
    <property type="term" value="P:copper ion homeostasis"/>
    <property type="evidence" value="ECO:0007669"/>
    <property type="project" value="TreeGrafter"/>
</dbReference>
<dbReference type="PRINTS" id="PR00119">
    <property type="entry name" value="CATATPASE"/>
</dbReference>
<dbReference type="PANTHER" id="PTHR43520">
    <property type="entry name" value="ATP7, ISOFORM B"/>
    <property type="match status" value="1"/>
</dbReference>
<dbReference type="InterPro" id="IPR008250">
    <property type="entry name" value="ATPase_P-typ_transduc_dom_A_sf"/>
</dbReference>
<feature type="transmembrane region" description="Helical" evidence="15">
    <location>
        <begin position="389"/>
        <end position="411"/>
    </location>
</feature>
<feature type="transmembrane region" description="Helical" evidence="15">
    <location>
        <begin position="174"/>
        <end position="196"/>
    </location>
</feature>
<dbReference type="CDD" id="cd00371">
    <property type="entry name" value="HMA"/>
    <property type="match status" value="1"/>
</dbReference>
<keyword evidence="7 15" id="KW-0479">Metal-binding</keyword>
<evidence type="ECO:0000256" key="11">
    <source>
        <dbReference type="ARBA" id="ARBA00022967"/>
    </source>
</evidence>
<evidence type="ECO:0000259" key="16">
    <source>
        <dbReference type="PROSITE" id="PS50846"/>
    </source>
</evidence>
<comment type="caution">
    <text evidence="17">The sequence shown here is derived from an EMBL/GenBank/DDBJ whole genome shotgun (WGS) entry which is preliminary data.</text>
</comment>
<dbReference type="SUPFAM" id="SSF81665">
    <property type="entry name" value="Calcium ATPase, transmembrane domain M"/>
    <property type="match status" value="1"/>
</dbReference>
<dbReference type="GO" id="GO:0043682">
    <property type="term" value="F:P-type divalent copper transporter activity"/>
    <property type="evidence" value="ECO:0007669"/>
    <property type="project" value="TreeGrafter"/>
</dbReference>
<dbReference type="InterPro" id="IPR001757">
    <property type="entry name" value="P_typ_ATPase"/>
</dbReference>
<dbReference type="InterPro" id="IPR006121">
    <property type="entry name" value="HMA_dom"/>
</dbReference>
<feature type="transmembrane region" description="Helical" evidence="15">
    <location>
        <begin position="135"/>
        <end position="154"/>
    </location>
</feature>
<evidence type="ECO:0000256" key="13">
    <source>
        <dbReference type="ARBA" id="ARBA00023065"/>
    </source>
</evidence>
<dbReference type="PROSITE" id="PS50846">
    <property type="entry name" value="HMA_2"/>
    <property type="match status" value="1"/>
</dbReference>
<dbReference type="GO" id="GO:0005507">
    <property type="term" value="F:copper ion binding"/>
    <property type="evidence" value="ECO:0007669"/>
    <property type="project" value="TreeGrafter"/>
</dbReference>
<dbReference type="GO" id="GO:0005524">
    <property type="term" value="F:ATP binding"/>
    <property type="evidence" value="ECO:0007669"/>
    <property type="project" value="UniProtKB-UniRule"/>
</dbReference>
<dbReference type="SUPFAM" id="SSF55008">
    <property type="entry name" value="HMA, heavy metal-associated domain"/>
    <property type="match status" value="1"/>
</dbReference>
<evidence type="ECO:0000256" key="14">
    <source>
        <dbReference type="ARBA" id="ARBA00023136"/>
    </source>
</evidence>
<organism evidence="17 18">
    <name type="scientific">Rivibacter subsaxonicus</name>
    <dbReference type="NCBI Taxonomy" id="457575"/>
    <lineage>
        <taxon>Bacteria</taxon>
        <taxon>Pseudomonadati</taxon>
        <taxon>Pseudomonadota</taxon>
        <taxon>Betaproteobacteria</taxon>
        <taxon>Burkholderiales</taxon>
        <taxon>Rivibacter</taxon>
    </lineage>
</organism>
<evidence type="ECO:0000256" key="10">
    <source>
        <dbReference type="ARBA" id="ARBA00022842"/>
    </source>
</evidence>
<keyword evidence="12 15" id="KW-1133">Transmembrane helix</keyword>
<feature type="transmembrane region" description="Helical" evidence="15">
    <location>
        <begin position="208"/>
        <end position="230"/>
    </location>
</feature>
<dbReference type="InterPro" id="IPR023299">
    <property type="entry name" value="ATPase_P-typ_cyto_dom_N"/>
</dbReference>
<gene>
    <name evidence="17" type="ORF">EV670_2371</name>
</gene>
<dbReference type="InterPro" id="IPR036163">
    <property type="entry name" value="HMA_dom_sf"/>
</dbReference>
<protein>
    <submittedName>
        <fullName evidence="17">Cu2+-exporting ATPase</fullName>
    </submittedName>
</protein>
<keyword evidence="6 15" id="KW-0812">Transmembrane</keyword>
<reference evidence="17 18" key="1">
    <citation type="submission" date="2019-02" db="EMBL/GenBank/DDBJ databases">
        <title>Genomic Encyclopedia of Type Strains, Phase IV (KMG-IV): sequencing the most valuable type-strain genomes for metagenomic binning, comparative biology and taxonomic classification.</title>
        <authorList>
            <person name="Goeker M."/>
        </authorList>
    </citation>
    <scope>NUCLEOTIDE SEQUENCE [LARGE SCALE GENOMIC DNA]</scope>
    <source>
        <strain evidence="17 18">DSM 19570</strain>
    </source>
</reference>
<keyword evidence="18" id="KW-1185">Reference proteome</keyword>
<dbReference type="NCBIfam" id="TIGR01511">
    <property type="entry name" value="ATPase-IB1_Cu"/>
    <property type="match status" value="1"/>
</dbReference>